<dbReference type="InterPro" id="IPR041664">
    <property type="entry name" value="AAA_16"/>
</dbReference>
<dbReference type="SUPFAM" id="SSF52540">
    <property type="entry name" value="P-loop containing nucleoside triphosphate hydrolases"/>
    <property type="match status" value="1"/>
</dbReference>
<dbReference type="SMART" id="SM00421">
    <property type="entry name" value="HTH_LUXR"/>
    <property type="match status" value="1"/>
</dbReference>
<dbReference type="PRINTS" id="PR00038">
    <property type="entry name" value="HTHLUXR"/>
</dbReference>
<protein>
    <submittedName>
        <fullName evidence="5">AAA family ATPase</fullName>
    </submittedName>
</protein>
<gene>
    <name evidence="5" type="ORF">ABZ568_20155</name>
</gene>
<dbReference type="Proteomes" id="UP001550603">
    <property type="component" value="Unassembled WGS sequence"/>
</dbReference>
<evidence type="ECO:0000313" key="5">
    <source>
        <dbReference type="EMBL" id="MEU2268670.1"/>
    </source>
</evidence>
<name>A0ABV2XXB7_9ACTN</name>
<dbReference type="Gene3D" id="1.10.10.10">
    <property type="entry name" value="Winged helix-like DNA-binding domain superfamily/Winged helix DNA-binding domain"/>
    <property type="match status" value="1"/>
</dbReference>
<dbReference type="RefSeq" id="WP_359790095.1">
    <property type="nucleotide sequence ID" value="NZ_JBEYBN010000027.1"/>
</dbReference>
<dbReference type="PROSITE" id="PS50043">
    <property type="entry name" value="HTH_LUXR_2"/>
    <property type="match status" value="1"/>
</dbReference>
<keyword evidence="6" id="KW-1185">Reference proteome</keyword>
<dbReference type="InterPro" id="IPR000792">
    <property type="entry name" value="Tscrpt_reg_LuxR_C"/>
</dbReference>
<evidence type="ECO:0000256" key="1">
    <source>
        <dbReference type="ARBA" id="ARBA00022741"/>
    </source>
</evidence>
<feature type="domain" description="HTH luxR-type" evidence="4">
    <location>
        <begin position="875"/>
        <end position="939"/>
    </location>
</feature>
<keyword evidence="1" id="KW-0547">Nucleotide-binding</keyword>
<dbReference type="Gene3D" id="3.40.50.300">
    <property type="entry name" value="P-loop containing nucleotide triphosphate hydrolases"/>
    <property type="match status" value="1"/>
</dbReference>
<evidence type="ECO:0000256" key="2">
    <source>
        <dbReference type="ARBA" id="ARBA00022840"/>
    </source>
</evidence>
<accession>A0ABV2XXB7</accession>
<dbReference type="InterPro" id="IPR016032">
    <property type="entry name" value="Sig_transdc_resp-reg_C-effctor"/>
</dbReference>
<evidence type="ECO:0000259" key="4">
    <source>
        <dbReference type="PROSITE" id="PS50043"/>
    </source>
</evidence>
<organism evidence="5 6">
    <name type="scientific">Streptomyces olindensis</name>
    <dbReference type="NCBI Taxonomy" id="358823"/>
    <lineage>
        <taxon>Bacteria</taxon>
        <taxon>Bacillati</taxon>
        <taxon>Actinomycetota</taxon>
        <taxon>Actinomycetes</taxon>
        <taxon>Kitasatosporales</taxon>
        <taxon>Streptomycetaceae</taxon>
        <taxon>Streptomyces</taxon>
    </lineage>
</organism>
<dbReference type="PANTHER" id="PTHR16305:SF35">
    <property type="entry name" value="TRANSCRIPTIONAL ACTIVATOR DOMAIN"/>
    <property type="match status" value="1"/>
</dbReference>
<dbReference type="InterPro" id="IPR036388">
    <property type="entry name" value="WH-like_DNA-bd_sf"/>
</dbReference>
<dbReference type="EMBL" id="JBEYBN010000027">
    <property type="protein sequence ID" value="MEU2268670.1"/>
    <property type="molecule type" value="Genomic_DNA"/>
</dbReference>
<dbReference type="Pfam" id="PF00196">
    <property type="entry name" value="GerE"/>
    <property type="match status" value="1"/>
</dbReference>
<feature type="region of interest" description="Disordered" evidence="3">
    <location>
        <begin position="1"/>
        <end position="20"/>
    </location>
</feature>
<comment type="caution">
    <text evidence="5">The sequence shown here is derived from an EMBL/GenBank/DDBJ whole genome shotgun (WGS) entry which is preliminary data.</text>
</comment>
<proteinExistence type="predicted"/>
<keyword evidence="2" id="KW-0067">ATP-binding</keyword>
<sequence>MAELTEAEPHVRRGTAYSPMSGTRLVGRQAEVAQVLDIVEEGRTEPRTLLLLGDAGTGKSRLLAAAVDHARDRGTLVLTSQGIEAESPQSFASLHQLLLPVLSGAAALPGHLRKALETAFGTAQDEGPPDSMLLRTAVLALLSEVSNRQRVLLALDDVQHFDRDSLDVCGFVMRRITAQDVSVLLTARGHTAPTGVPADLPTVLLGPLTEQAAAELLDAQPHAPTGRTRIELLRQAGGNPLAIIELCRAAGTGGLGVLPGSGLPRTERIQELYAARLRGLPETTRQLILYAAASQGEDLATIMAAAGAGSDLSAWAPAEEIGLVAVWDGQVLFRHPLVRTGAYHAAPAHLRQQIHRDLASALTTDPARRAWHLAAACVGHDETVAAALEDTAELAEKRGGFYAAGQALQRSAECSPAPADRARRYTKALRAAQNVGDPLWVRELFDKVTALTDDRDLLGMAACGAGMGMSLFGHQRQAFRILMSALEPHPPGNGMTVVALTSILAAVGYQSGLPDVRRPVEAVLDGVDTGNSETSYAELATSDSSDAVRAASLAGADPTRAPELLRRILRQPGAPEASADVAAMTRLLGLGGVAWYADESDLCVDAHRQGYAMLSAYGALGSAAPSLAAVAASLIDTGRWAEADEHLDKSAALAAVHKWRHLQIDVEALRATLRALRGETDDLPTDPAWTAVALEENRATHARLLRAAGTTAVLAGDFDGAFRHFRLLFGEDGTPLHYFLSPRSIADLAAAAQRTGREKDAARIVEVVRAAMGPQPTMRMTLLLHHAAALTGDPKDAEHHFRLATVNPAGDQWPLARAQARLHYAQWLRRRRRPLDARPLLATALESFTRLGATALAEEARVELRASGVATEPAKADPLAELTAQQREIVRLAARGLRNREIAEQLMLSPRTVSSHLYNVYPKLGVSSRNQLRGLFEDL</sequence>
<dbReference type="Pfam" id="PF13191">
    <property type="entry name" value="AAA_16"/>
    <property type="match status" value="1"/>
</dbReference>
<dbReference type="PROSITE" id="PS00622">
    <property type="entry name" value="HTH_LUXR_1"/>
    <property type="match status" value="1"/>
</dbReference>
<evidence type="ECO:0000313" key="6">
    <source>
        <dbReference type="Proteomes" id="UP001550603"/>
    </source>
</evidence>
<reference evidence="5 6" key="1">
    <citation type="submission" date="2024-06" db="EMBL/GenBank/DDBJ databases">
        <title>The Natural Products Discovery Center: Release of the First 8490 Sequenced Strains for Exploring Actinobacteria Biosynthetic Diversity.</title>
        <authorList>
            <person name="Kalkreuter E."/>
            <person name="Kautsar S.A."/>
            <person name="Yang D."/>
            <person name="Bader C.D."/>
            <person name="Teijaro C.N."/>
            <person name="Fluegel L."/>
            <person name="Davis C.M."/>
            <person name="Simpson J.R."/>
            <person name="Lauterbach L."/>
            <person name="Steele A.D."/>
            <person name="Gui C."/>
            <person name="Meng S."/>
            <person name="Li G."/>
            <person name="Viehrig K."/>
            <person name="Ye F."/>
            <person name="Su P."/>
            <person name="Kiefer A.F."/>
            <person name="Nichols A."/>
            <person name="Cepeda A.J."/>
            <person name="Yan W."/>
            <person name="Fan B."/>
            <person name="Jiang Y."/>
            <person name="Adhikari A."/>
            <person name="Zheng C.-J."/>
            <person name="Schuster L."/>
            <person name="Cowan T.M."/>
            <person name="Smanski M.J."/>
            <person name="Chevrette M.G."/>
            <person name="De Carvalho L.P.S."/>
            <person name="Shen B."/>
        </authorList>
    </citation>
    <scope>NUCLEOTIDE SEQUENCE [LARGE SCALE GENOMIC DNA]</scope>
    <source>
        <strain evidence="5 6">NPDC019583</strain>
    </source>
</reference>
<dbReference type="PANTHER" id="PTHR16305">
    <property type="entry name" value="TESTICULAR SOLUBLE ADENYLYL CYCLASE"/>
    <property type="match status" value="1"/>
</dbReference>
<dbReference type="SUPFAM" id="SSF46894">
    <property type="entry name" value="C-terminal effector domain of the bipartite response regulators"/>
    <property type="match status" value="1"/>
</dbReference>
<evidence type="ECO:0000256" key="3">
    <source>
        <dbReference type="SAM" id="MobiDB-lite"/>
    </source>
</evidence>
<dbReference type="CDD" id="cd06170">
    <property type="entry name" value="LuxR_C_like"/>
    <property type="match status" value="1"/>
</dbReference>
<dbReference type="InterPro" id="IPR027417">
    <property type="entry name" value="P-loop_NTPase"/>
</dbReference>